<sequence>MLQHAWHTVHNSDPLADSDEECRDVHTRVDYSKRILVISRLRGKSPTPQISPVPENQPDKRSDTAHCR</sequence>
<organism evidence="2 3">
    <name type="scientific">Pisolithus microcarpus 441</name>
    <dbReference type="NCBI Taxonomy" id="765257"/>
    <lineage>
        <taxon>Eukaryota</taxon>
        <taxon>Fungi</taxon>
        <taxon>Dikarya</taxon>
        <taxon>Basidiomycota</taxon>
        <taxon>Agaricomycotina</taxon>
        <taxon>Agaricomycetes</taxon>
        <taxon>Agaricomycetidae</taxon>
        <taxon>Boletales</taxon>
        <taxon>Sclerodermatineae</taxon>
        <taxon>Pisolithaceae</taxon>
        <taxon>Pisolithus</taxon>
    </lineage>
</organism>
<name>A0A0C9ZHC0_9AGAM</name>
<dbReference type="OrthoDB" id="2610856at2759"/>
<gene>
    <name evidence="2" type="ORF">PISMIDRAFT_673728</name>
</gene>
<dbReference type="STRING" id="765257.A0A0C9ZHC0"/>
<accession>A0A0C9ZHC0</accession>
<dbReference type="AlphaFoldDB" id="A0A0C9ZHC0"/>
<dbReference type="HOGENOM" id="CLU_2794932_0_0_1"/>
<evidence type="ECO:0000313" key="2">
    <source>
        <dbReference type="EMBL" id="KIK28646.1"/>
    </source>
</evidence>
<evidence type="ECO:0000256" key="1">
    <source>
        <dbReference type="SAM" id="MobiDB-lite"/>
    </source>
</evidence>
<dbReference type="EMBL" id="KN833692">
    <property type="protein sequence ID" value="KIK28646.1"/>
    <property type="molecule type" value="Genomic_DNA"/>
</dbReference>
<protein>
    <submittedName>
        <fullName evidence="2">Uncharacterized protein</fullName>
    </submittedName>
</protein>
<dbReference type="Proteomes" id="UP000054018">
    <property type="component" value="Unassembled WGS sequence"/>
</dbReference>
<reference evidence="2 3" key="1">
    <citation type="submission" date="2014-04" db="EMBL/GenBank/DDBJ databases">
        <authorList>
            <consortium name="DOE Joint Genome Institute"/>
            <person name="Kuo A."/>
            <person name="Kohler A."/>
            <person name="Costa M.D."/>
            <person name="Nagy L.G."/>
            <person name="Floudas D."/>
            <person name="Copeland A."/>
            <person name="Barry K.W."/>
            <person name="Cichocki N."/>
            <person name="Veneault-Fourrey C."/>
            <person name="LaButti K."/>
            <person name="Lindquist E.A."/>
            <person name="Lipzen A."/>
            <person name="Lundell T."/>
            <person name="Morin E."/>
            <person name="Murat C."/>
            <person name="Sun H."/>
            <person name="Tunlid A."/>
            <person name="Henrissat B."/>
            <person name="Grigoriev I.V."/>
            <person name="Hibbett D.S."/>
            <person name="Martin F."/>
            <person name="Nordberg H.P."/>
            <person name="Cantor M.N."/>
            <person name="Hua S.X."/>
        </authorList>
    </citation>
    <scope>NUCLEOTIDE SEQUENCE [LARGE SCALE GENOMIC DNA]</scope>
    <source>
        <strain evidence="2 3">441</strain>
    </source>
</reference>
<reference evidence="3" key="2">
    <citation type="submission" date="2015-01" db="EMBL/GenBank/DDBJ databases">
        <title>Evolutionary Origins and Diversification of the Mycorrhizal Mutualists.</title>
        <authorList>
            <consortium name="DOE Joint Genome Institute"/>
            <consortium name="Mycorrhizal Genomics Consortium"/>
            <person name="Kohler A."/>
            <person name="Kuo A."/>
            <person name="Nagy L.G."/>
            <person name="Floudas D."/>
            <person name="Copeland A."/>
            <person name="Barry K.W."/>
            <person name="Cichocki N."/>
            <person name="Veneault-Fourrey C."/>
            <person name="LaButti K."/>
            <person name="Lindquist E.A."/>
            <person name="Lipzen A."/>
            <person name="Lundell T."/>
            <person name="Morin E."/>
            <person name="Murat C."/>
            <person name="Riley R."/>
            <person name="Ohm R."/>
            <person name="Sun H."/>
            <person name="Tunlid A."/>
            <person name="Henrissat B."/>
            <person name="Grigoriev I.V."/>
            <person name="Hibbett D.S."/>
            <person name="Martin F."/>
        </authorList>
    </citation>
    <scope>NUCLEOTIDE SEQUENCE [LARGE SCALE GENOMIC DNA]</scope>
    <source>
        <strain evidence="3">441</strain>
    </source>
</reference>
<proteinExistence type="predicted"/>
<feature type="compositionally biased region" description="Basic and acidic residues" evidence="1">
    <location>
        <begin position="57"/>
        <end position="68"/>
    </location>
</feature>
<feature type="region of interest" description="Disordered" evidence="1">
    <location>
        <begin position="40"/>
        <end position="68"/>
    </location>
</feature>
<keyword evidence="3" id="KW-1185">Reference proteome</keyword>
<evidence type="ECO:0000313" key="3">
    <source>
        <dbReference type="Proteomes" id="UP000054018"/>
    </source>
</evidence>